<accession>A0A0L6VS14</accession>
<keyword evidence="6" id="KW-1185">Reference proteome</keyword>
<feature type="region of interest" description="Disordered" evidence="3">
    <location>
        <begin position="1"/>
        <end position="116"/>
    </location>
</feature>
<organism evidence="5 6">
    <name type="scientific">Puccinia sorghi</name>
    <dbReference type="NCBI Taxonomy" id="27349"/>
    <lineage>
        <taxon>Eukaryota</taxon>
        <taxon>Fungi</taxon>
        <taxon>Dikarya</taxon>
        <taxon>Basidiomycota</taxon>
        <taxon>Pucciniomycotina</taxon>
        <taxon>Pucciniomycetes</taxon>
        <taxon>Pucciniales</taxon>
        <taxon>Pucciniaceae</taxon>
        <taxon>Puccinia</taxon>
    </lineage>
</organism>
<feature type="compositionally biased region" description="Polar residues" evidence="3">
    <location>
        <begin position="79"/>
        <end position="90"/>
    </location>
</feature>
<dbReference type="PANTHER" id="PTHR23236">
    <property type="entry name" value="EUKARYOTIC TRANSLATION INITIATION FACTOR 4B/4H"/>
    <property type="match status" value="1"/>
</dbReference>
<feature type="compositionally biased region" description="Acidic residues" evidence="3">
    <location>
        <begin position="69"/>
        <end position="78"/>
    </location>
</feature>
<dbReference type="InterPro" id="IPR012677">
    <property type="entry name" value="Nucleotide-bd_a/b_plait_sf"/>
</dbReference>
<dbReference type="Gene3D" id="3.30.70.330">
    <property type="match status" value="1"/>
</dbReference>
<dbReference type="InterPro" id="IPR035979">
    <property type="entry name" value="RBD_domain_sf"/>
</dbReference>
<evidence type="ECO:0000259" key="4">
    <source>
        <dbReference type="PROSITE" id="PS50102"/>
    </source>
</evidence>
<evidence type="ECO:0000256" key="3">
    <source>
        <dbReference type="SAM" id="MobiDB-lite"/>
    </source>
</evidence>
<dbReference type="PANTHER" id="PTHR23236:SF11">
    <property type="entry name" value="EUKARYOTIC TRANSLATION INITIATION FACTOR 4H"/>
    <property type="match status" value="1"/>
</dbReference>
<dbReference type="EMBL" id="LAVV01001499">
    <property type="protein sequence ID" value="KNZ63508.1"/>
    <property type="molecule type" value="Genomic_DNA"/>
</dbReference>
<reference evidence="5 6" key="1">
    <citation type="submission" date="2015-08" db="EMBL/GenBank/DDBJ databases">
        <title>Next Generation Sequencing and Analysis of the Genome of Puccinia sorghi L Schw, the Causal Agent of Maize Common Rust.</title>
        <authorList>
            <person name="Rochi L."/>
            <person name="Burguener G."/>
            <person name="Darino M."/>
            <person name="Turjanski A."/>
            <person name="Kreff E."/>
            <person name="Dieguez M.J."/>
            <person name="Sacco F."/>
        </authorList>
    </citation>
    <scope>NUCLEOTIDE SEQUENCE [LARGE SCALE GENOMIC DNA]</scope>
    <source>
        <strain evidence="5 6">RO10H11247</strain>
    </source>
</reference>
<feature type="compositionally biased region" description="Basic residues" evidence="3">
    <location>
        <begin position="92"/>
        <end position="105"/>
    </location>
</feature>
<dbReference type="Proteomes" id="UP000037035">
    <property type="component" value="Unassembled WGS sequence"/>
</dbReference>
<dbReference type="SMART" id="SM00360">
    <property type="entry name" value="RRM"/>
    <property type="match status" value="1"/>
</dbReference>
<evidence type="ECO:0000256" key="2">
    <source>
        <dbReference type="PROSITE-ProRule" id="PRU00176"/>
    </source>
</evidence>
<dbReference type="InterPro" id="IPR034228">
    <property type="entry name" value="Nop6_RRM"/>
</dbReference>
<protein>
    <recommendedName>
        <fullName evidence="4">RRM domain-containing protein</fullName>
    </recommendedName>
</protein>
<feature type="compositionally biased region" description="Basic residues" evidence="3">
    <location>
        <begin position="7"/>
        <end position="24"/>
    </location>
</feature>
<proteinExistence type="predicted"/>
<evidence type="ECO:0000313" key="6">
    <source>
        <dbReference type="Proteomes" id="UP000037035"/>
    </source>
</evidence>
<dbReference type="SUPFAM" id="SSF54928">
    <property type="entry name" value="RNA-binding domain, RBD"/>
    <property type="match status" value="1"/>
</dbReference>
<feature type="compositionally biased region" description="Acidic residues" evidence="3">
    <location>
        <begin position="36"/>
        <end position="45"/>
    </location>
</feature>
<dbReference type="AlphaFoldDB" id="A0A0L6VS14"/>
<dbReference type="GO" id="GO:0005730">
    <property type="term" value="C:nucleolus"/>
    <property type="evidence" value="ECO:0007669"/>
    <property type="project" value="TreeGrafter"/>
</dbReference>
<evidence type="ECO:0000256" key="1">
    <source>
        <dbReference type="ARBA" id="ARBA00022884"/>
    </source>
</evidence>
<dbReference type="OrthoDB" id="167718at2759"/>
<dbReference type="CDD" id="cd12400">
    <property type="entry name" value="RRM_Nop6"/>
    <property type="match status" value="1"/>
</dbReference>
<name>A0A0L6VS14_9BASI</name>
<feature type="region of interest" description="Disordered" evidence="3">
    <location>
        <begin position="267"/>
        <end position="307"/>
    </location>
</feature>
<feature type="compositionally biased region" description="Polar residues" evidence="3">
    <location>
        <begin position="285"/>
        <end position="300"/>
    </location>
</feature>
<comment type="caution">
    <text evidence="5">The sequence shown here is derived from an EMBL/GenBank/DDBJ whole genome shotgun (WGS) entry which is preliminary data.</text>
</comment>
<dbReference type="PROSITE" id="PS50102">
    <property type="entry name" value="RRM"/>
    <property type="match status" value="1"/>
</dbReference>
<dbReference type="Pfam" id="PF00076">
    <property type="entry name" value="RRM_1"/>
    <property type="match status" value="1"/>
</dbReference>
<dbReference type="VEuPathDB" id="FungiDB:VP01_1134g3"/>
<feature type="compositionally biased region" description="Basic and acidic residues" evidence="3">
    <location>
        <begin position="106"/>
        <end position="116"/>
    </location>
</feature>
<sequence>MGTTSKRPTKKQLKTTAFRSKKKVREVIQEAFPEQEPPEQEDVSPQEEQAITKKRKRLVASKQSVPVDKEEEEEEEGDPSQQPDSITSSTAAKRRKRKNAAKLRHRQEEDAAETKRQSKLILFVGNLPFDMSAERLKSFFKEHCGEEPAVRLMTRKADEGPSTGGLSGVETRMKGCGFIEFGTSGALQKALKLHHTLLSGETEENGRLRPTKPRRINIELTAGGGGSSQNRRQKILLSHARLAKQRQKIAAKKIKAAESLTLQPKPTLDLSIKKLPSSRPPIPQNPKSLSSSTRKPNLSGANAIRLG</sequence>
<keyword evidence="1 2" id="KW-0694">RNA-binding</keyword>
<dbReference type="InterPro" id="IPR000504">
    <property type="entry name" value="RRM_dom"/>
</dbReference>
<feature type="domain" description="RRM" evidence="4">
    <location>
        <begin position="120"/>
        <end position="223"/>
    </location>
</feature>
<dbReference type="GO" id="GO:0003723">
    <property type="term" value="F:RNA binding"/>
    <property type="evidence" value="ECO:0007669"/>
    <property type="project" value="UniProtKB-UniRule"/>
</dbReference>
<dbReference type="STRING" id="27349.A0A0L6VS14"/>
<gene>
    <name evidence="5" type="ORF">VP01_1134g3</name>
</gene>
<evidence type="ECO:0000313" key="5">
    <source>
        <dbReference type="EMBL" id="KNZ63508.1"/>
    </source>
</evidence>